<evidence type="ECO:0000256" key="8">
    <source>
        <dbReference type="RuleBase" id="RU003690"/>
    </source>
</evidence>
<proteinExistence type="inferred from homology"/>
<keyword evidence="11" id="KW-1185">Reference proteome</keyword>
<protein>
    <recommendedName>
        <fullName evidence="3">beta-glucosidase</fullName>
        <ecNumber evidence="3">3.2.1.21</ecNumber>
    </recommendedName>
</protein>
<dbReference type="GO" id="GO:0005975">
    <property type="term" value="P:carbohydrate metabolic process"/>
    <property type="evidence" value="ECO:0007669"/>
    <property type="project" value="InterPro"/>
</dbReference>
<dbReference type="PRINTS" id="PR00131">
    <property type="entry name" value="GLHYDRLASE1"/>
</dbReference>
<evidence type="ECO:0000256" key="5">
    <source>
        <dbReference type="ARBA" id="ARBA00023180"/>
    </source>
</evidence>
<gene>
    <name evidence="10" type="ORF">ACAOBT_LOCUS530</name>
</gene>
<evidence type="ECO:0000256" key="2">
    <source>
        <dbReference type="ARBA" id="ARBA00011738"/>
    </source>
</evidence>
<organism evidence="10 11">
    <name type="scientific">Acanthoscelides obtectus</name>
    <name type="common">Bean weevil</name>
    <name type="synonym">Bruchus obtectus</name>
    <dbReference type="NCBI Taxonomy" id="200917"/>
    <lineage>
        <taxon>Eukaryota</taxon>
        <taxon>Metazoa</taxon>
        <taxon>Ecdysozoa</taxon>
        <taxon>Arthropoda</taxon>
        <taxon>Hexapoda</taxon>
        <taxon>Insecta</taxon>
        <taxon>Pterygota</taxon>
        <taxon>Neoptera</taxon>
        <taxon>Endopterygota</taxon>
        <taxon>Coleoptera</taxon>
        <taxon>Polyphaga</taxon>
        <taxon>Cucujiformia</taxon>
        <taxon>Chrysomeloidea</taxon>
        <taxon>Chrysomelidae</taxon>
        <taxon>Bruchinae</taxon>
        <taxon>Bruchini</taxon>
        <taxon>Acanthoscelides</taxon>
    </lineage>
</organism>
<evidence type="ECO:0000313" key="10">
    <source>
        <dbReference type="EMBL" id="CAH1954394.1"/>
    </source>
</evidence>
<name>A0A9P0JJ73_ACAOB</name>
<dbReference type="SUPFAM" id="SSF51445">
    <property type="entry name" value="(Trans)glycosidases"/>
    <property type="match status" value="1"/>
</dbReference>
<dbReference type="Pfam" id="PF00232">
    <property type="entry name" value="Glyco_hydro_1"/>
    <property type="match status" value="1"/>
</dbReference>
<evidence type="ECO:0000256" key="7">
    <source>
        <dbReference type="PROSITE-ProRule" id="PRU10055"/>
    </source>
</evidence>
<evidence type="ECO:0000256" key="6">
    <source>
        <dbReference type="ARBA" id="ARBA00023295"/>
    </source>
</evidence>
<dbReference type="EMBL" id="CAKOFQ010006653">
    <property type="protein sequence ID" value="CAH1954394.1"/>
    <property type="molecule type" value="Genomic_DNA"/>
</dbReference>
<evidence type="ECO:0000313" key="11">
    <source>
        <dbReference type="Proteomes" id="UP001152888"/>
    </source>
</evidence>
<dbReference type="PROSITE" id="PS00653">
    <property type="entry name" value="GLYCOSYL_HYDROL_F1_2"/>
    <property type="match status" value="1"/>
</dbReference>
<dbReference type="EC" id="3.2.1.21" evidence="3"/>
<dbReference type="InterPro" id="IPR001360">
    <property type="entry name" value="Glyco_hydro_1"/>
</dbReference>
<evidence type="ECO:0000256" key="3">
    <source>
        <dbReference type="ARBA" id="ARBA00012744"/>
    </source>
</evidence>
<comment type="caution">
    <text evidence="10">The sequence shown here is derived from an EMBL/GenBank/DDBJ whole genome shotgun (WGS) entry which is preliminary data.</text>
</comment>
<evidence type="ECO:0000256" key="1">
    <source>
        <dbReference type="ARBA" id="ARBA00010838"/>
    </source>
</evidence>
<dbReference type="PROSITE" id="PS00572">
    <property type="entry name" value="GLYCOSYL_HYDROL_F1_1"/>
    <property type="match status" value="1"/>
</dbReference>
<evidence type="ECO:0000256" key="9">
    <source>
        <dbReference type="RuleBase" id="RU004468"/>
    </source>
</evidence>
<dbReference type="PANTHER" id="PTHR10353">
    <property type="entry name" value="GLYCOSYL HYDROLASE"/>
    <property type="match status" value="1"/>
</dbReference>
<sequence>MDEIKLKSFPKDFIFGVSTSAYQIEGGYDADGKGENIWDHYTNKYPKLFKNANGNIACDSYTKFREDVALVDDLGVDFYRFSVSWSRILPNGHCNVINEKGIQYYNNIIDALTDKGIQPMITMFHWDLPMPLQRLGGWTNPLIVQWFKDYARILFSRFGDRVKLWVTVNKSETGYCDDGFPPFINQPGIADYLLNHHTLLAHAETYHMYKEEFLAKQHGNVGVVLDGRWYTAGSKSEANLRATERARAFEVGLFLNPLCRGDYPLVVKQRVAYRSNEEGYSKSRLPEFSEKEMEFIKGSFDFIGLNVYTTMLVKNIDEPDFSLTSAEHDMKAKVYQDAKWESSEAVHWLKVTPDGARNLLKWVKDSYGNPEIIITENGFADSGGIEDVKRIDYLQRYLCAILDAILIDGVRVKGYSAWSLLDNFEWTYGYSAKFGLIHVDFTDPNRKRTAKKSAEWYKNLTRDRMILEG</sequence>
<accession>A0A9P0JJ73</accession>
<dbReference type="InterPro" id="IPR017853">
    <property type="entry name" value="GH"/>
</dbReference>
<dbReference type="InterPro" id="IPR018120">
    <property type="entry name" value="Glyco_hydro_1_AS"/>
</dbReference>
<dbReference type="GO" id="GO:0008422">
    <property type="term" value="F:beta-glucosidase activity"/>
    <property type="evidence" value="ECO:0007669"/>
    <property type="project" value="TreeGrafter"/>
</dbReference>
<evidence type="ECO:0000256" key="4">
    <source>
        <dbReference type="ARBA" id="ARBA00022801"/>
    </source>
</evidence>
<dbReference type="AlphaFoldDB" id="A0A9P0JJ73"/>
<feature type="active site" description="Nucleophile" evidence="7">
    <location>
        <position position="376"/>
    </location>
</feature>
<keyword evidence="5" id="KW-0325">Glycoprotein</keyword>
<dbReference type="FunFam" id="3.20.20.80:FF:000013">
    <property type="entry name" value="lactase-phlorizin hydrolase"/>
    <property type="match status" value="1"/>
</dbReference>
<comment type="similarity">
    <text evidence="1 8">Belongs to the glycosyl hydrolase 1 family.</text>
</comment>
<dbReference type="InterPro" id="IPR033132">
    <property type="entry name" value="GH_1_N_CS"/>
</dbReference>
<keyword evidence="6 9" id="KW-0326">Glycosidase</keyword>
<dbReference type="Gene3D" id="3.20.20.80">
    <property type="entry name" value="Glycosidases"/>
    <property type="match status" value="1"/>
</dbReference>
<comment type="subunit">
    <text evidence="2">Homodimer.</text>
</comment>
<reference evidence="10" key="1">
    <citation type="submission" date="2022-03" db="EMBL/GenBank/DDBJ databases">
        <authorList>
            <person name="Sayadi A."/>
        </authorList>
    </citation>
    <scope>NUCLEOTIDE SEQUENCE</scope>
</reference>
<dbReference type="Proteomes" id="UP001152888">
    <property type="component" value="Unassembled WGS sequence"/>
</dbReference>
<dbReference type="OrthoDB" id="65569at2759"/>
<keyword evidence="4 9" id="KW-0378">Hydrolase</keyword>
<dbReference type="PANTHER" id="PTHR10353:SF36">
    <property type="entry name" value="LP05116P"/>
    <property type="match status" value="1"/>
</dbReference>